<evidence type="ECO:0000313" key="2">
    <source>
        <dbReference type="EMBL" id="MPC42805.1"/>
    </source>
</evidence>
<name>A0A5B7FBC8_PORTR</name>
<dbReference type="AlphaFoldDB" id="A0A5B7FBC8"/>
<protein>
    <submittedName>
        <fullName evidence="2">Uncharacterized protein</fullName>
    </submittedName>
</protein>
<keyword evidence="3" id="KW-1185">Reference proteome</keyword>
<dbReference type="Proteomes" id="UP000324222">
    <property type="component" value="Unassembled WGS sequence"/>
</dbReference>
<dbReference type="EMBL" id="VSRR010005575">
    <property type="protein sequence ID" value="MPC42805.1"/>
    <property type="molecule type" value="Genomic_DNA"/>
</dbReference>
<comment type="caution">
    <text evidence="2">The sequence shown here is derived from an EMBL/GenBank/DDBJ whole genome shotgun (WGS) entry which is preliminary data.</text>
</comment>
<reference evidence="2 3" key="1">
    <citation type="submission" date="2019-05" db="EMBL/GenBank/DDBJ databases">
        <title>Another draft genome of Portunus trituberculatus and its Hox gene families provides insights of decapod evolution.</title>
        <authorList>
            <person name="Jeong J.-H."/>
            <person name="Song I."/>
            <person name="Kim S."/>
            <person name="Choi T."/>
            <person name="Kim D."/>
            <person name="Ryu S."/>
            <person name="Kim W."/>
        </authorList>
    </citation>
    <scope>NUCLEOTIDE SEQUENCE [LARGE SCALE GENOMIC DNA]</scope>
    <source>
        <tissue evidence="2">Muscle</tissue>
    </source>
</reference>
<sequence>MDSEPTPVKGGMDIDSEMRVTCGVGTVGAEASAMVESLIKALQEEMADQQRRRERRHVERGYSGMDERRGRRQQRAGSEGHTWSLE</sequence>
<accession>A0A5B7FBC8</accession>
<feature type="region of interest" description="Disordered" evidence="1">
    <location>
        <begin position="46"/>
        <end position="86"/>
    </location>
</feature>
<gene>
    <name evidence="2" type="ORF">E2C01_036435</name>
</gene>
<evidence type="ECO:0000256" key="1">
    <source>
        <dbReference type="SAM" id="MobiDB-lite"/>
    </source>
</evidence>
<evidence type="ECO:0000313" key="3">
    <source>
        <dbReference type="Proteomes" id="UP000324222"/>
    </source>
</evidence>
<proteinExistence type="predicted"/>
<organism evidence="2 3">
    <name type="scientific">Portunus trituberculatus</name>
    <name type="common">Swimming crab</name>
    <name type="synonym">Neptunus trituberculatus</name>
    <dbReference type="NCBI Taxonomy" id="210409"/>
    <lineage>
        <taxon>Eukaryota</taxon>
        <taxon>Metazoa</taxon>
        <taxon>Ecdysozoa</taxon>
        <taxon>Arthropoda</taxon>
        <taxon>Crustacea</taxon>
        <taxon>Multicrustacea</taxon>
        <taxon>Malacostraca</taxon>
        <taxon>Eumalacostraca</taxon>
        <taxon>Eucarida</taxon>
        <taxon>Decapoda</taxon>
        <taxon>Pleocyemata</taxon>
        <taxon>Brachyura</taxon>
        <taxon>Eubrachyura</taxon>
        <taxon>Portunoidea</taxon>
        <taxon>Portunidae</taxon>
        <taxon>Portuninae</taxon>
        <taxon>Portunus</taxon>
    </lineage>
</organism>
<feature type="compositionally biased region" description="Basic and acidic residues" evidence="1">
    <location>
        <begin position="48"/>
        <end position="69"/>
    </location>
</feature>